<evidence type="ECO:0000256" key="6">
    <source>
        <dbReference type="ARBA" id="ARBA00022824"/>
    </source>
</evidence>
<evidence type="ECO:0000256" key="9">
    <source>
        <dbReference type="SAM" id="Phobius"/>
    </source>
</evidence>
<feature type="transmembrane region" description="Helical" evidence="9">
    <location>
        <begin position="178"/>
        <end position="199"/>
    </location>
</feature>
<feature type="transmembrane region" description="Helical" evidence="9">
    <location>
        <begin position="211"/>
        <end position="229"/>
    </location>
</feature>
<dbReference type="Gene3D" id="3.40.30.10">
    <property type="entry name" value="Glutaredoxin"/>
    <property type="match status" value="1"/>
</dbReference>
<dbReference type="OrthoDB" id="67566at2759"/>
<name>A0A8H3FM17_9LECA</name>
<keyword evidence="7 9" id="KW-1133">Transmembrane helix</keyword>
<dbReference type="SUPFAM" id="SSF52833">
    <property type="entry name" value="Thioredoxin-like"/>
    <property type="match status" value="1"/>
</dbReference>
<dbReference type="GO" id="GO:0016740">
    <property type="term" value="F:transferase activity"/>
    <property type="evidence" value="ECO:0007669"/>
    <property type="project" value="UniProtKB-KW"/>
</dbReference>
<keyword evidence="6" id="KW-0256">Endoplasmic reticulum</keyword>
<comment type="caution">
    <text evidence="11">The sequence shown here is derived from an EMBL/GenBank/DDBJ whole genome shotgun (WGS) entry which is preliminary data.</text>
</comment>
<evidence type="ECO:0000313" key="12">
    <source>
        <dbReference type="Proteomes" id="UP000664521"/>
    </source>
</evidence>
<feature type="transmembrane region" description="Helical" evidence="9">
    <location>
        <begin position="263"/>
        <end position="282"/>
    </location>
</feature>
<dbReference type="InterPro" id="IPR021149">
    <property type="entry name" value="OligosaccharylTrfase_OST3/OST6"/>
</dbReference>
<dbReference type="InterPro" id="IPR036249">
    <property type="entry name" value="Thioredoxin-like_sf"/>
</dbReference>
<evidence type="ECO:0000256" key="10">
    <source>
        <dbReference type="SAM" id="SignalP"/>
    </source>
</evidence>
<gene>
    <name evidence="11" type="primary">OST3</name>
    <name evidence="11" type="ORF">HETSPECPRED_005572</name>
</gene>
<dbReference type="Pfam" id="PF04756">
    <property type="entry name" value="OST3_OST6"/>
    <property type="match status" value="1"/>
</dbReference>
<proteinExistence type="inferred from homology"/>
<protein>
    <submittedName>
        <fullName evidence="11">Oligosaccharyl transferase subunit ost3/OST6</fullName>
    </submittedName>
</protein>
<keyword evidence="8 9" id="KW-0472">Membrane</keyword>
<dbReference type="GO" id="GO:0018279">
    <property type="term" value="P:protein N-linked glycosylation via asparagine"/>
    <property type="evidence" value="ECO:0007669"/>
    <property type="project" value="TreeGrafter"/>
</dbReference>
<dbReference type="PANTHER" id="PTHR12692:SF0">
    <property type="entry name" value="GH11935P"/>
    <property type="match status" value="1"/>
</dbReference>
<evidence type="ECO:0000256" key="7">
    <source>
        <dbReference type="ARBA" id="ARBA00022989"/>
    </source>
</evidence>
<organism evidence="11 12">
    <name type="scientific">Heterodermia speciosa</name>
    <dbReference type="NCBI Taxonomy" id="116794"/>
    <lineage>
        <taxon>Eukaryota</taxon>
        <taxon>Fungi</taxon>
        <taxon>Dikarya</taxon>
        <taxon>Ascomycota</taxon>
        <taxon>Pezizomycotina</taxon>
        <taxon>Lecanoromycetes</taxon>
        <taxon>OSLEUM clade</taxon>
        <taxon>Lecanoromycetidae</taxon>
        <taxon>Caliciales</taxon>
        <taxon>Physciaceae</taxon>
        <taxon>Heterodermia</taxon>
    </lineage>
</organism>
<dbReference type="PANTHER" id="PTHR12692">
    <property type="entry name" value="DOLICHYL-DIPHOSPHOOLIGOSACCHARIDE--PROTEIN GLYCOSYLTRANSFERASE-RELATED"/>
    <property type="match status" value="1"/>
</dbReference>
<keyword evidence="11" id="KW-0808">Transferase</keyword>
<reference evidence="11" key="1">
    <citation type="submission" date="2021-03" db="EMBL/GenBank/DDBJ databases">
        <authorList>
            <person name="Tagirdzhanova G."/>
        </authorList>
    </citation>
    <scope>NUCLEOTIDE SEQUENCE</scope>
</reference>
<evidence type="ECO:0000256" key="8">
    <source>
        <dbReference type="ARBA" id="ARBA00023136"/>
    </source>
</evidence>
<keyword evidence="4 9" id="KW-0812">Transmembrane</keyword>
<evidence type="ECO:0000256" key="3">
    <source>
        <dbReference type="ARBA" id="ARBA00009561"/>
    </source>
</evidence>
<comment type="similarity">
    <text evidence="3">Belongs to the OST3/OST6 family.</text>
</comment>
<comment type="function">
    <text evidence="1">Subunit of the oligosaccharyl transferase (OST) complex that catalyzes the initial transfer of a defined glycan (Glc(3)Man(9)GlcNAc(2) in eukaryotes) from the lipid carrier dolichol-pyrophosphate to an asparagine residue within an Asn-X-Ser/Thr consensus motif in nascent polypeptide chains, the first step in protein N-glycosylation. N-glycosylation occurs cotranslationally and the complex associates with the Sec61 complex at the channel-forming translocon complex that mediates protein translocation across the endoplasmic reticulum (ER). All subunits are required for a maximal enzyme activity.</text>
</comment>
<sequence length="328" mass="36508">MRLFTAVVVALLPCSSIAAKKASTTFDKYHEKFLTSAPLKLDDTSYDVLTTAPRDHGVAVLLTALEARFGCKLCRDFQPEWDVLSKSWARGDKKGATRMLFGTLDFTDGKSTFQKLMLQTAPVLLMFPPTTGPKAKPDGQPIRYDFTQGAQPADQVREWVSRHLPDGPKPQIYRPLNYVRIVTITTVLLGTATFSSVAWPYVLPVIQNRNLWAAISLITILLFTSGHMFNHIRKVPYVAGDGKGGISYFAGGFSNQFGLETQLVAAMYGILAFATIALALKVPRMVDAKSQQMAIFLWGIVMFLQYGFLLSVFRIKNGGYPFYLPPFW</sequence>
<feature type="chain" id="PRO_5034262598" evidence="10">
    <location>
        <begin position="20"/>
        <end position="328"/>
    </location>
</feature>
<evidence type="ECO:0000256" key="5">
    <source>
        <dbReference type="ARBA" id="ARBA00022729"/>
    </source>
</evidence>
<keyword evidence="5 10" id="KW-0732">Signal</keyword>
<dbReference type="GO" id="GO:0008250">
    <property type="term" value="C:oligosaccharyltransferase complex"/>
    <property type="evidence" value="ECO:0007669"/>
    <property type="project" value="TreeGrafter"/>
</dbReference>
<evidence type="ECO:0000256" key="4">
    <source>
        <dbReference type="ARBA" id="ARBA00022692"/>
    </source>
</evidence>
<dbReference type="Proteomes" id="UP000664521">
    <property type="component" value="Unassembled WGS sequence"/>
</dbReference>
<feature type="transmembrane region" description="Helical" evidence="9">
    <location>
        <begin position="294"/>
        <end position="315"/>
    </location>
</feature>
<evidence type="ECO:0000256" key="1">
    <source>
        <dbReference type="ARBA" id="ARBA00002791"/>
    </source>
</evidence>
<dbReference type="AlphaFoldDB" id="A0A8H3FM17"/>
<evidence type="ECO:0000313" key="11">
    <source>
        <dbReference type="EMBL" id="CAF9924343.1"/>
    </source>
</evidence>
<comment type="subcellular location">
    <subcellularLocation>
        <location evidence="2">Endoplasmic reticulum membrane</location>
        <topology evidence="2">Multi-pass membrane protein</topology>
    </subcellularLocation>
</comment>
<dbReference type="EMBL" id="CAJPDS010000035">
    <property type="protein sequence ID" value="CAF9924343.1"/>
    <property type="molecule type" value="Genomic_DNA"/>
</dbReference>
<accession>A0A8H3FM17</accession>
<feature type="signal peptide" evidence="10">
    <location>
        <begin position="1"/>
        <end position="19"/>
    </location>
</feature>
<evidence type="ECO:0000256" key="2">
    <source>
        <dbReference type="ARBA" id="ARBA00004477"/>
    </source>
</evidence>
<dbReference type="FunFam" id="3.40.30.10:FF:000302">
    <property type="entry name" value="Oligosaccharyl transferase subunit (Gamma), putative"/>
    <property type="match status" value="1"/>
</dbReference>
<keyword evidence="12" id="KW-1185">Reference proteome</keyword>